<dbReference type="GO" id="GO:0009103">
    <property type="term" value="P:lipopolysaccharide biosynthetic process"/>
    <property type="evidence" value="ECO:0007669"/>
    <property type="project" value="TreeGrafter"/>
</dbReference>
<organism evidence="4 5">
    <name type="scientific">Levilactobacillus brevis ATCC 14869 = DSM 20054</name>
    <dbReference type="NCBI Taxonomy" id="649758"/>
    <lineage>
        <taxon>Bacteria</taxon>
        <taxon>Bacillati</taxon>
        <taxon>Bacillota</taxon>
        <taxon>Bacilli</taxon>
        <taxon>Lactobacillales</taxon>
        <taxon>Lactobacillaceae</taxon>
        <taxon>Levilactobacillus</taxon>
    </lineage>
</organism>
<evidence type="ECO:0000313" key="4">
    <source>
        <dbReference type="EMBL" id="ERK43876.1"/>
    </source>
</evidence>
<comment type="caution">
    <text evidence="4">The sequence shown here is derived from an EMBL/GenBank/DDBJ whole genome shotgun (WGS) entry which is preliminary data.</text>
</comment>
<dbReference type="Gene3D" id="3.40.50.2000">
    <property type="entry name" value="Glycogen Phosphorylase B"/>
    <property type="match status" value="2"/>
</dbReference>
<dbReference type="Pfam" id="PF13439">
    <property type="entry name" value="Glyco_transf_4"/>
    <property type="match status" value="1"/>
</dbReference>
<accession>U2PI88</accession>
<dbReference type="InterPro" id="IPR028098">
    <property type="entry name" value="Glyco_trans_4-like_N"/>
</dbReference>
<dbReference type="PANTHER" id="PTHR46401:SF2">
    <property type="entry name" value="GLYCOSYLTRANSFERASE WBBK-RELATED"/>
    <property type="match status" value="1"/>
</dbReference>
<feature type="domain" description="Glycosyltransferase subfamily 4-like N-terminal" evidence="3">
    <location>
        <begin position="26"/>
        <end position="167"/>
    </location>
</feature>
<evidence type="ECO:0000259" key="3">
    <source>
        <dbReference type="Pfam" id="PF13439"/>
    </source>
</evidence>
<dbReference type="GO" id="GO:0016757">
    <property type="term" value="F:glycosyltransferase activity"/>
    <property type="evidence" value="ECO:0007669"/>
    <property type="project" value="InterPro"/>
</dbReference>
<gene>
    <name evidence="4" type="ORF">HMPREF0495_01261</name>
</gene>
<protein>
    <submittedName>
        <fullName evidence="4">Glycosyltransferase, group 1 family protein</fullName>
    </submittedName>
</protein>
<sequence>MYLLSLAALIRGFVMIILHFTEYASGGIATYLKDLISAQSRLTDVEKIYLLVSNFNSDNDLLKLSSNKLVVIKYKYRRSVKGIFKIWSLSKLIRKLNPDIIHIHSSFAGMIRMKFLFSSFKKRIIYCAHGWSFNQDISLVRKNIYKIMEFFLSFGCEKIINISNYEEINSSFIENNKMITIYNSLPLCDDALPHITHKFNKNSEVLKILFVGRLDKQKGIDLLVRSVNSMDESNSCELTIVGDAVVNPIIEKKNTDNIKFLGWLDKTKVYQAMSEADVLVIPSRWEGFGLVALEAMRAHCLVLASDAGALPEIVLNEDTGFVFHSGSLDSLEYELKQVKSLSPLQKEIMEDKAYRRFEYCFSYNKMLDQIMKLYNLVLNT</sequence>
<name>U2PI88_LEVBR</name>
<dbReference type="AlphaFoldDB" id="U2PI88"/>
<dbReference type="Proteomes" id="UP000016644">
    <property type="component" value="Unassembled WGS sequence"/>
</dbReference>
<keyword evidence="1 4" id="KW-0808">Transferase</keyword>
<proteinExistence type="predicted"/>
<dbReference type="InterPro" id="IPR001296">
    <property type="entry name" value="Glyco_trans_1"/>
</dbReference>
<dbReference type="RefSeq" id="WP_021742703.1">
    <property type="nucleotide sequence ID" value="NZ_KI271264.1"/>
</dbReference>
<dbReference type="PANTHER" id="PTHR46401">
    <property type="entry name" value="GLYCOSYLTRANSFERASE WBBK-RELATED"/>
    <property type="match status" value="1"/>
</dbReference>
<dbReference type="Pfam" id="PF00534">
    <property type="entry name" value="Glycos_transf_1"/>
    <property type="match status" value="1"/>
</dbReference>
<feature type="domain" description="Glycosyl transferase family 1" evidence="2">
    <location>
        <begin position="198"/>
        <end position="349"/>
    </location>
</feature>
<evidence type="ECO:0000313" key="5">
    <source>
        <dbReference type="Proteomes" id="UP000016644"/>
    </source>
</evidence>
<dbReference type="HOGENOM" id="CLU_009583_0_1_9"/>
<dbReference type="SUPFAM" id="SSF53756">
    <property type="entry name" value="UDP-Glycosyltransferase/glycogen phosphorylase"/>
    <property type="match status" value="1"/>
</dbReference>
<evidence type="ECO:0000256" key="1">
    <source>
        <dbReference type="ARBA" id="ARBA00022679"/>
    </source>
</evidence>
<dbReference type="EMBL" id="AWVK01000047">
    <property type="protein sequence ID" value="ERK43876.1"/>
    <property type="molecule type" value="Genomic_DNA"/>
</dbReference>
<evidence type="ECO:0000259" key="2">
    <source>
        <dbReference type="Pfam" id="PF00534"/>
    </source>
</evidence>
<reference evidence="4 5" key="1">
    <citation type="submission" date="2013-06" db="EMBL/GenBank/DDBJ databases">
        <authorList>
            <person name="Weinstock G."/>
            <person name="Sodergren E."/>
            <person name="Lobos E.A."/>
            <person name="Fulton L."/>
            <person name="Fulton R."/>
            <person name="Courtney L."/>
            <person name="Fronick C."/>
            <person name="O'Laughlin M."/>
            <person name="Godfrey J."/>
            <person name="Wilson R.M."/>
            <person name="Miner T."/>
            <person name="Farmer C."/>
            <person name="Delehaunty K."/>
            <person name="Cordes M."/>
            <person name="Minx P."/>
            <person name="Tomlinson C."/>
            <person name="Chen J."/>
            <person name="Wollam A."/>
            <person name="Pepin K.H."/>
            <person name="Bhonagiri V."/>
            <person name="Zhang X."/>
            <person name="Warren W."/>
            <person name="Mitreva M."/>
            <person name="Mardis E.R."/>
            <person name="Wilson R.K."/>
        </authorList>
    </citation>
    <scope>NUCLEOTIDE SEQUENCE [LARGE SCALE GENOMIC DNA]</scope>
    <source>
        <strain evidence="4 5">ATCC 14869</strain>
    </source>
</reference>
<dbReference type="PATRIC" id="fig|649758.3.peg.1133"/>